<sequence length="192" mass="21293">MREARTGTLGLVPMHSAESPHATDPTHTTVGERGAMKAPSDWCEVIVTLLMKVVEVVKVMKVVDKDHPRANEYRRPPPPGTGIRIGRDGIPQHAAILPLHNLPGSITLLAHTSDDLLHRPVDFYLPEDCAAIRAVGQLRWLVICLRECRRSEAETDEQCPATKQFVHDAWPRESPRFSTSFVGVTQRIGALT</sequence>
<keyword evidence="3" id="KW-1185">Reference proteome</keyword>
<dbReference type="Proteomes" id="UP000187012">
    <property type="component" value="Unassembled WGS sequence"/>
</dbReference>
<evidence type="ECO:0000313" key="3">
    <source>
        <dbReference type="Proteomes" id="UP000187012"/>
    </source>
</evidence>
<reference evidence="2 3" key="1">
    <citation type="submission" date="2016-12" db="EMBL/GenBank/DDBJ databases">
        <authorList>
            <person name="Song W.-J."/>
            <person name="Kurnit D.M."/>
        </authorList>
    </citation>
    <scope>NUCLEOTIDE SEQUENCE [LARGE SCALE GENOMIC DNA]</scope>
    <source>
        <strain evidence="2 3">STM7296</strain>
    </source>
</reference>
<evidence type="ECO:0000256" key="1">
    <source>
        <dbReference type="SAM" id="MobiDB-lite"/>
    </source>
</evidence>
<gene>
    <name evidence="2" type="ORF">BN2475_590013</name>
</gene>
<name>A0A1N7SEI7_9BURK</name>
<proteinExistence type="predicted"/>
<evidence type="ECO:0000313" key="2">
    <source>
        <dbReference type="EMBL" id="SIT45752.1"/>
    </source>
</evidence>
<dbReference type="EMBL" id="CYGX02000059">
    <property type="protein sequence ID" value="SIT45752.1"/>
    <property type="molecule type" value="Genomic_DNA"/>
</dbReference>
<dbReference type="AlphaFoldDB" id="A0A1N7SEI7"/>
<protein>
    <submittedName>
        <fullName evidence="2">Uncharacterized protein</fullName>
    </submittedName>
</protein>
<feature type="region of interest" description="Disordered" evidence="1">
    <location>
        <begin position="1"/>
        <end position="33"/>
    </location>
</feature>
<organism evidence="2 3">
    <name type="scientific">Paraburkholderia ribeironis</name>
    <dbReference type="NCBI Taxonomy" id="1247936"/>
    <lineage>
        <taxon>Bacteria</taxon>
        <taxon>Pseudomonadati</taxon>
        <taxon>Pseudomonadota</taxon>
        <taxon>Betaproteobacteria</taxon>
        <taxon>Burkholderiales</taxon>
        <taxon>Burkholderiaceae</taxon>
        <taxon>Paraburkholderia</taxon>
    </lineage>
</organism>
<accession>A0A1N7SEI7</accession>